<keyword evidence="1" id="KW-1133">Transmembrane helix</keyword>
<name>A0A7E5W9N0_TRINI</name>
<gene>
    <name evidence="3" type="primary">LOC113500346</name>
</gene>
<sequence length="129" mass="14244">MGYTVLEMDPEPEVVKNSSSTRPRWVTCATIAAAVIAITMSAVAVGAVIGYTYCYIEHRSMAGNMTHSVNFQIVQLPMDSEEMRKNKTINGALSSVLITRIMNIGHSLIDDEMPWTSNESVPELFHPLL</sequence>
<dbReference type="InParanoid" id="A0A7E5W9N0"/>
<protein>
    <submittedName>
        <fullName evidence="3">Uncharacterized protein LOC113500346 isoform X1</fullName>
    </submittedName>
</protein>
<dbReference type="KEGG" id="tnl:113500346"/>
<dbReference type="RefSeq" id="XP_026736906.1">
    <property type="nucleotide sequence ID" value="XM_026881105.1"/>
</dbReference>
<keyword evidence="2" id="KW-1185">Reference proteome</keyword>
<proteinExistence type="predicted"/>
<keyword evidence="1" id="KW-0472">Membrane</keyword>
<evidence type="ECO:0000313" key="3">
    <source>
        <dbReference type="RefSeq" id="XP_026736906.1"/>
    </source>
</evidence>
<organism evidence="2 3">
    <name type="scientific">Trichoplusia ni</name>
    <name type="common">Cabbage looper</name>
    <dbReference type="NCBI Taxonomy" id="7111"/>
    <lineage>
        <taxon>Eukaryota</taxon>
        <taxon>Metazoa</taxon>
        <taxon>Ecdysozoa</taxon>
        <taxon>Arthropoda</taxon>
        <taxon>Hexapoda</taxon>
        <taxon>Insecta</taxon>
        <taxon>Pterygota</taxon>
        <taxon>Neoptera</taxon>
        <taxon>Endopterygota</taxon>
        <taxon>Lepidoptera</taxon>
        <taxon>Glossata</taxon>
        <taxon>Ditrysia</taxon>
        <taxon>Noctuoidea</taxon>
        <taxon>Noctuidae</taxon>
        <taxon>Plusiinae</taxon>
        <taxon>Trichoplusia</taxon>
    </lineage>
</organism>
<feature type="transmembrane region" description="Helical" evidence="1">
    <location>
        <begin position="31"/>
        <end position="56"/>
    </location>
</feature>
<keyword evidence="1" id="KW-0812">Transmembrane</keyword>
<reference evidence="3" key="1">
    <citation type="submission" date="2025-08" db="UniProtKB">
        <authorList>
            <consortium name="RefSeq"/>
        </authorList>
    </citation>
    <scope>IDENTIFICATION</scope>
</reference>
<dbReference type="GeneID" id="113500346"/>
<accession>A0A7E5W9N0</accession>
<dbReference type="Proteomes" id="UP000322000">
    <property type="component" value="Chromosome 13"/>
</dbReference>
<dbReference type="AlphaFoldDB" id="A0A7E5W9N0"/>
<evidence type="ECO:0000313" key="2">
    <source>
        <dbReference type="Proteomes" id="UP000322000"/>
    </source>
</evidence>
<evidence type="ECO:0000256" key="1">
    <source>
        <dbReference type="SAM" id="Phobius"/>
    </source>
</evidence>